<dbReference type="EMBL" id="JAQQWE010000006">
    <property type="protein sequence ID" value="KAK7949403.1"/>
    <property type="molecule type" value="Genomic_DNA"/>
</dbReference>
<organism evidence="2 3">
    <name type="scientific">Apiospora aurea</name>
    <dbReference type="NCBI Taxonomy" id="335848"/>
    <lineage>
        <taxon>Eukaryota</taxon>
        <taxon>Fungi</taxon>
        <taxon>Dikarya</taxon>
        <taxon>Ascomycota</taxon>
        <taxon>Pezizomycotina</taxon>
        <taxon>Sordariomycetes</taxon>
        <taxon>Xylariomycetidae</taxon>
        <taxon>Amphisphaeriales</taxon>
        <taxon>Apiosporaceae</taxon>
        <taxon>Apiospora</taxon>
    </lineage>
</organism>
<keyword evidence="1" id="KW-0812">Transmembrane</keyword>
<protein>
    <recommendedName>
        <fullName evidence="4">Cyanovirin-N domain-containing protein</fullName>
    </recommendedName>
</protein>
<evidence type="ECO:0000313" key="3">
    <source>
        <dbReference type="Proteomes" id="UP001391051"/>
    </source>
</evidence>
<dbReference type="GeneID" id="92079573"/>
<gene>
    <name evidence="2" type="ORF">PG986_010289</name>
</gene>
<evidence type="ECO:0000313" key="2">
    <source>
        <dbReference type="EMBL" id="KAK7949403.1"/>
    </source>
</evidence>
<comment type="caution">
    <text evidence="2">The sequence shown here is derived from an EMBL/GenBank/DDBJ whole genome shotgun (WGS) entry which is preliminary data.</text>
</comment>
<keyword evidence="3" id="KW-1185">Reference proteome</keyword>
<accession>A0ABR1QA60</accession>
<proteinExistence type="predicted"/>
<dbReference type="InterPro" id="IPR036673">
    <property type="entry name" value="Cyanovirin-N_sf"/>
</dbReference>
<keyword evidence="1" id="KW-1133">Transmembrane helix</keyword>
<evidence type="ECO:0008006" key="4">
    <source>
        <dbReference type="Google" id="ProtNLM"/>
    </source>
</evidence>
<dbReference type="RefSeq" id="XP_066698909.1">
    <property type="nucleotide sequence ID" value="XM_066846511.1"/>
</dbReference>
<dbReference type="Proteomes" id="UP001391051">
    <property type="component" value="Unassembled WGS sequence"/>
</dbReference>
<evidence type="ECO:0000256" key="1">
    <source>
        <dbReference type="SAM" id="Phobius"/>
    </source>
</evidence>
<sequence>MSPSGSLFTATVAAIMAMMMAMLVVNIALPVVTPAKRGIGWLYDHCDDDWSIMPPYYFVGKCDARHPPDARTWLTIDLTGCYTVTDDGELSVDNQRVGGMGKRCDRCTRCSDLDKDVCMMCVCNKTDNTRHWAVKDLDDDLFDDVDHDRIFCGEWWGGPYCGYRGLPPKPAIPGQAAYIPTLWP</sequence>
<dbReference type="Gene3D" id="2.30.60.10">
    <property type="entry name" value="Cyanovirin-N"/>
    <property type="match status" value="1"/>
</dbReference>
<feature type="transmembrane region" description="Helical" evidence="1">
    <location>
        <begin position="6"/>
        <end position="29"/>
    </location>
</feature>
<keyword evidence="1" id="KW-0472">Membrane</keyword>
<name>A0ABR1QA60_9PEZI</name>
<reference evidence="2 3" key="1">
    <citation type="submission" date="2023-01" db="EMBL/GenBank/DDBJ databases">
        <title>Analysis of 21 Apiospora genomes using comparative genomics revels a genus with tremendous synthesis potential of carbohydrate active enzymes and secondary metabolites.</title>
        <authorList>
            <person name="Sorensen T."/>
        </authorList>
    </citation>
    <scope>NUCLEOTIDE SEQUENCE [LARGE SCALE GENOMIC DNA]</scope>
    <source>
        <strain evidence="2 3">CBS 24483</strain>
    </source>
</reference>